<dbReference type="Proteomes" id="UP000574133">
    <property type="component" value="Unassembled WGS sequence"/>
</dbReference>
<keyword evidence="1" id="KW-0812">Transmembrane</keyword>
<evidence type="ECO:0000256" key="1">
    <source>
        <dbReference type="SAM" id="Phobius"/>
    </source>
</evidence>
<feature type="transmembrane region" description="Helical" evidence="1">
    <location>
        <begin position="115"/>
        <end position="145"/>
    </location>
</feature>
<proteinExistence type="predicted"/>
<dbReference type="EMBL" id="JACJVN010000016">
    <property type="protein sequence ID" value="MBB6676453.1"/>
    <property type="molecule type" value="Genomic_DNA"/>
</dbReference>
<name>A0A841T4G6_9BACL</name>
<evidence type="ECO:0000313" key="3">
    <source>
        <dbReference type="Proteomes" id="UP000574133"/>
    </source>
</evidence>
<keyword evidence="1" id="KW-0472">Membrane</keyword>
<feature type="transmembrane region" description="Helical" evidence="1">
    <location>
        <begin position="78"/>
        <end position="94"/>
    </location>
</feature>
<protein>
    <submittedName>
        <fullName evidence="2">Uncharacterized protein</fullName>
    </submittedName>
</protein>
<reference evidence="2 3" key="1">
    <citation type="submission" date="2020-08" db="EMBL/GenBank/DDBJ databases">
        <title>Cohnella phylogeny.</title>
        <authorList>
            <person name="Dunlap C."/>
        </authorList>
    </citation>
    <scope>NUCLEOTIDE SEQUENCE [LARGE SCALE GENOMIC DNA]</scope>
    <source>
        <strain evidence="2 3">DSM 103658</strain>
    </source>
</reference>
<organism evidence="2 3">
    <name type="scientific">Cohnella lubricantis</name>
    <dbReference type="NCBI Taxonomy" id="2163172"/>
    <lineage>
        <taxon>Bacteria</taxon>
        <taxon>Bacillati</taxon>
        <taxon>Bacillota</taxon>
        <taxon>Bacilli</taxon>
        <taxon>Bacillales</taxon>
        <taxon>Paenibacillaceae</taxon>
        <taxon>Cohnella</taxon>
    </lineage>
</organism>
<feature type="transmembrane region" description="Helical" evidence="1">
    <location>
        <begin position="51"/>
        <end position="72"/>
    </location>
</feature>
<gene>
    <name evidence="2" type="ORF">H4Q31_03825</name>
</gene>
<feature type="transmembrane region" description="Helical" evidence="1">
    <location>
        <begin position="12"/>
        <end position="30"/>
    </location>
</feature>
<dbReference type="RefSeq" id="WP_185177735.1">
    <property type="nucleotide sequence ID" value="NZ_CBCSEP010000007.1"/>
</dbReference>
<keyword evidence="3" id="KW-1185">Reference proteome</keyword>
<dbReference type="AlphaFoldDB" id="A0A841T4G6"/>
<sequence>MGDAQIALSNSMVFAVAAIVILYMIYLFILRAVEKNDREITPEAKQRNRGAFLKKFIFTFLYSAMTACLIYLVVSDTITGAVIYFAAFFIIGLLRPERAYKPKSRQSKIVSAAIILLLMSLTAIWTVSISIKVGAWLILLAMYLLEKIEKKELDLEKHEH</sequence>
<accession>A0A841T4G6</accession>
<evidence type="ECO:0000313" key="2">
    <source>
        <dbReference type="EMBL" id="MBB6676453.1"/>
    </source>
</evidence>
<keyword evidence="1" id="KW-1133">Transmembrane helix</keyword>
<comment type="caution">
    <text evidence="2">The sequence shown here is derived from an EMBL/GenBank/DDBJ whole genome shotgun (WGS) entry which is preliminary data.</text>
</comment>